<comment type="caution">
    <text evidence="1">The sequence shown here is derived from an EMBL/GenBank/DDBJ whole genome shotgun (WGS) entry which is preliminary data.</text>
</comment>
<dbReference type="SUPFAM" id="SSF46785">
    <property type="entry name" value="Winged helix' DNA-binding domain"/>
    <property type="match status" value="1"/>
</dbReference>
<dbReference type="InterPro" id="IPR011991">
    <property type="entry name" value="ArsR-like_HTH"/>
</dbReference>
<dbReference type="CDD" id="cd00090">
    <property type="entry name" value="HTH_ARSR"/>
    <property type="match status" value="1"/>
</dbReference>
<dbReference type="InterPro" id="IPR036388">
    <property type="entry name" value="WH-like_DNA-bd_sf"/>
</dbReference>
<proteinExistence type="predicted"/>
<dbReference type="Proteomes" id="UP000246018">
    <property type="component" value="Unassembled WGS sequence"/>
</dbReference>
<dbReference type="Gene3D" id="1.10.10.10">
    <property type="entry name" value="Winged helix-like DNA-binding domain superfamily/Winged helix DNA-binding domain"/>
    <property type="match status" value="1"/>
</dbReference>
<dbReference type="InterPro" id="IPR036390">
    <property type="entry name" value="WH_DNA-bd_sf"/>
</dbReference>
<name>A0A2T8F820_9ACTN</name>
<dbReference type="Pfam" id="PF12840">
    <property type="entry name" value="HTH_20"/>
    <property type="match status" value="1"/>
</dbReference>
<dbReference type="EMBL" id="QDGZ01000006">
    <property type="protein sequence ID" value="PVG81868.1"/>
    <property type="molecule type" value="Genomic_DNA"/>
</dbReference>
<dbReference type="AlphaFoldDB" id="A0A2T8F820"/>
<keyword evidence="2" id="KW-1185">Reference proteome</keyword>
<dbReference type="OrthoDB" id="3399802at2"/>
<evidence type="ECO:0000313" key="2">
    <source>
        <dbReference type="Proteomes" id="UP000246018"/>
    </source>
</evidence>
<organism evidence="1 2">
    <name type="scientific">Nocardioides gansuensis</name>
    <dbReference type="NCBI Taxonomy" id="2138300"/>
    <lineage>
        <taxon>Bacteria</taxon>
        <taxon>Bacillati</taxon>
        <taxon>Actinomycetota</taxon>
        <taxon>Actinomycetes</taxon>
        <taxon>Propionibacteriales</taxon>
        <taxon>Nocardioidaceae</taxon>
        <taxon>Nocardioides</taxon>
    </lineage>
</organism>
<gene>
    <name evidence="1" type="ORF">DDE18_14195</name>
</gene>
<evidence type="ECO:0000313" key="1">
    <source>
        <dbReference type="EMBL" id="PVG81868.1"/>
    </source>
</evidence>
<reference evidence="1 2" key="1">
    <citation type="submission" date="2018-04" db="EMBL/GenBank/DDBJ databases">
        <title>Genome of Nocardioides gansuensis WSJ-1.</title>
        <authorList>
            <person name="Wu S."/>
            <person name="Wang G."/>
        </authorList>
    </citation>
    <scope>NUCLEOTIDE SEQUENCE [LARGE SCALE GENOMIC DNA]</scope>
    <source>
        <strain evidence="1 2">WSJ-1</strain>
    </source>
</reference>
<protein>
    <submittedName>
        <fullName evidence="1">Transcriptional regulator</fullName>
    </submittedName>
</protein>
<accession>A0A2T8F820</accession>
<sequence length="251" mass="26656">MVTMSEEALARRVHRVGALADPVRRALYRFVAAQPGAVSRDQAADGIDVPRHTAKHHLDKLVDEGLLVTEFRRLTGRTGPGAGRPAKLYRRARREIGVSIPARRYDLAGSVLADAVHRTLGGTPMRGALEEAAAHAAAEAVADLATAEEARAGETPVERTAAALAPYGYEPSVESEVIELANCPFDRLARDHPDVMCGLNREFLGRVVGVTGDGELEVEPRTPARESCCARVRRAGGAGAAPTRSAGVTCP</sequence>